<reference evidence="3 4" key="1">
    <citation type="submission" date="2016-09" db="EMBL/GenBank/DDBJ databases">
        <title>Extensive genetic diversity and differential bi-allelic expression allows diatom success in the polar Southern Ocean.</title>
        <authorList>
            <consortium name="DOE Joint Genome Institute"/>
            <person name="Mock T."/>
            <person name="Otillar R.P."/>
            <person name="Strauss J."/>
            <person name="Dupont C."/>
            <person name="Frickenhaus S."/>
            <person name="Maumus F."/>
            <person name="Mcmullan M."/>
            <person name="Sanges R."/>
            <person name="Schmutz J."/>
            <person name="Toseland A."/>
            <person name="Valas R."/>
            <person name="Veluchamy A."/>
            <person name="Ward B.J."/>
            <person name="Allen A."/>
            <person name="Barry K."/>
            <person name="Falciatore A."/>
            <person name="Ferrante M."/>
            <person name="Fortunato A.E."/>
            <person name="Gloeckner G."/>
            <person name="Gruber A."/>
            <person name="Hipkin R."/>
            <person name="Janech M."/>
            <person name="Kroth P."/>
            <person name="Leese F."/>
            <person name="Lindquist E."/>
            <person name="Lyon B.R."/>
            <person name="Martin J."/>
            <person name="Mayer C."/>
            <person name="Parker M."/>
            <person name="Quesneville H."/>
            <person name="Raymond J."/>
            <person name="Uhlig C."/>
            <person name="Valentin K.U."/>
            <person name="Worden A.Z."/>
            <person name="Armbrust E.V."/>
            <person name="Bowler C."/>
            <person name="Green B."/>
            <person name="Moulton V."/>
            <person name="Van Oosterhout C."/>
            <person name="Grigoriev I."/>
        </authorList>
    </citation>
    <scope>NUCLEOTIDE SEQUENCE [LARGE SCALE GENOMIC DNA]</scope>
    <source>
        <strain evidence="3 4">CCMP1102</strain>
    </source>
</reference>
<feature type="region of interest" description="Disordered" evidence="1">
    <location>
        <begin position="38"/>
        <end position="65"/>
    </location>
</feature>
<evidence type="ECO:0000313" key="3">
    <source>
        <dbReference type="EMBL" id="OEU20029.1"/>
    </source>
</evidence>
<keyword evidence="4" id="KW-1185">Reference proteome</keyword>
<accession>A0A1E7FPE0</accession>
<evidence type="ECO:0000256" key="2">
    <source>
        <dbReference type="SAM" id="SignalP"/>
    </source>
</evidence>
<feature type="chain" id="PRO_5009193369" evidence="2">
    <location>
        <begin position="25"/>
        <end position="396"/>
    </location>
</feature>
<dbReference type="OrthoDB" id="630188at2759"/>
<evidence type="ECO:0000256" key="1">
    <source>
        <dbReference type="SAM" id="MobiDB-lite"/>
    </source>
</evidence>
<proteinExistence type="predicted"/>
<name>A0A1E7FPE0_9STRA</name>
<dbReference type="EMBL" id="KV784355">
    <property type="protein sequence ID" value="OEU20029.1"/>
    <property type="molecule type" value="Genomic_DNA"/>
</dbReference>
<gene>
    <name evidence="3" type="ORF">FRACYDRAFT_236092</name>
</gene>
<feature type="compositionally biased region" description="Basic and acidic residues" evidence="1">
    <location>
        <begin position="53"/>
        <end position="65"/>
    </location>
</feature>
<dbReference type="KEGG" id="fcy:FRACYDRAFT_236092"/>
<dbReference type="Proteomes" id="UP000095751">
    <property type="component" value="Unassembled WGS sequence"/>
</dbReference>
<keyword evidence="2" id="KW-0732">Signal</keyword>
<evidence type="ECO:0000313" key="4">
    <source>
        <dbReference type="Proteomes" id="UP000095751"/>
    </source>
</evidence>
<dbReference type="InParanoid" id="A0A1E7FPE0"/>
<dbReference type="AlphaFoldDB" id="A0A1E7FPE0"/>
<sequence>MAFYACKWSLSIFIPVLLLALVSSTFKISDTIEIKKKANQNQNHSKDPTVLANEDKDNKPKVKDITKDTDNEFNEFGFYTKVHYSSFPAKEAGEWVYKPGIQAIHPSQDHLICLDQERQGNCHDENAWKKSNDIAKKSRHNSMTSNAIANSPGILSANDPWVWQSQLPQYRVLSNEDPAKYKQQVQEALRNSTIYLVGDSLTRQWSQAMRCEFIHVLGMSSEEANERVKFVSQPIEIHATERDYAVFNLGHHVGYKLGSNWTESYRALLKSTLTSPFGGIPDSNIFFRTTTVRHFLKGAGDWDTNSSKSGSVEPQMDAKWSMYGGSRPEQPTQNRIAFEVFLHRNNSIRKFQILDTSPMMLARGDSSFDGSHFCLPGPMEYWSRMLYYRLLQKQHD</sequence>
<protein>
    <submittedName>
        <fullName evidence="3">Uncharacterized protein</fullName>
    </submittedName>
</protein>
<feature type="signal peptide" evidence="2">
    <location>
        <begin position="1"/>
        <end position="24"/>
    </location>
</feature>
<organism evidence="3 4">
    <name type="scientific">Fragilariopsis cylindrus CCMP1102</name>
    <dbReference type="NCBI Taxonomy" id="635003"/>
    <lineage>
        <taxon>Eukaryota</taxon>
        <taxon>Sar</taxon>
        <taxon>Stramenopiles</taxon>
        <taxon>Ochrophyta</taxon>
        <taxon>Bacillariophyta</taxon>
        <taxon>Bacillariophyceae</taxon>
        <taxon>Bacillariophycidae</taxon>
        <taxon>Bacillariales</taxon>
        <taxon>Bacillariaceae</taxon>
        <taxon>Fragilariopsis</taxon>
    </lineage>
</organism>